<protein>
    <submittedName>
        <fullName evidence="1">FMN-dependent luciferase-like monooxygenase</fullName>
    </submittedName>
</protein>
<dbReference type="GO" id="GO:0004497">
    <property type="term" value="F:monooxygenase activity"/>
    <property type="evidence" value="ECO:0007669"/>
    <property type="project" value="UniProtKB-KW"/>
</dbReference>
<keyword evidence="1" id="KW-0503">Monooxygenase</keyword>
<keyword evidence="1" id="KW-0560">Oxidoreductase</keyword>
<dbReference type="InterPro" id="IPR036661">
    <property type="entry name" value="Luciferase-like_sf"/>
</dbReference>
<evidence type="ECO:0000313" key="1">
    <source>
        <dbReference type="EMBL" id="HJF13761.1"/>
    </source>
</evidence>
<reference evidence="1" key="2">
    <citation type="submission" date="2021-09" db="EMBL/GenBank/DDBJ databases">
        <authorList>
            <person name="Gilroy R."/>
        </authorList>
    </citation>
    <scope>NUCLEOTIDE SEQUENCE</scope>
    <source>
        <strain evidence="1">ChiHjej13B12-14962</strain>
    </source>
</reference>
<dbReference type="GO" id="GO:0016705">
    <property type="term" value="F:oxidoreductase activity, acting on paired donors, with incorporation or reduction of molecular oxygen"/>
    <property type="evidence" value="ECO:0007669"/>
    <property type="project" value="InterPro"/>
</dbReference>
<organism evidence="1 2">
    <name type="scientific">Enteractinococcus helveticum</name>
    <dbReference type="NCBI Taxonomy" id="1837282"/>
    <lineage>
        <taxon>Bacteria</taxon>
        <taxon>Bacillati</taxon>
        <taxon>Actinomycetota</taxon>
        <taxon>Actinomycetes</taxon>
        <taxon>Micrococcales</taxon>
        <taxon>Micrococcaceae</taxon>
    </lineage>
</organism>
<name>A0A921K745_9MICC</name>
<feature type="non-terminal residue" evidence="1">
    <location>
        <position position="1"/>
    </location>
</feature>
<dbReference type="EMBL" id="DYXC01000036">
    <property type="protein sequence ID" value="HJF13761.1"/>
    <property type="molecule type" value="Genomic_DNA"/>
</dbReference>
<proteinExistence type="predicted"/>
<dbReference type="Proteomes" id="UP000703315">
    <property type="component" value="Unassembled WGS sequence"/>
</dbReference>
<dbReference type="SUPFAM" id="SSF51679">
    <property type="entry name" value="Bacterial luciferase-like"/>
    <property type="match status" value="1"/>
</dbReference>
<comment type="caution">
    <text evidence="1">The sequence shown here is derived from an EMBL/GenBank/DDBJ whole genome shotgun (WGS) entry which is preliminary data.</text>
</comment>
<evidence type="ECO:0000313" key="2">
    <source>
        <dbReference type="Proteomes" id="UP000703315"/>
    </source>
</evidence>
<reference evidence="1" key="1">
    <citation type="journal article" date="2021" name="PeerJ">
        <title>Extensive microbial diversity within the chicken gut microbiome revealed by metagenomics and culture.</title>
        <authorList>
            <person name="Gilroy R."/>
            <person name="Ravi A."/>
            <person name="Getino M."/>
            <person name="Pursley I."/>
            <person name="Horton D.L."/>
            <person name="Alikhan N.F."/>
            <person name="Baker D."/>
            <person name="Gharbi K."/>
            <person name="Hall N."/>
            <person name="Watson M."/>
            <person name="Adriaenssens E.M."/>
            <person name="Foster-Nyarko E."/>
            <person name="Jarju S."/>
            <person name="Secka A."/>
            <person name="Antonio M."/>
            <person name="Oren A."/>
            <person name="Chaudhuri R.R."/>
            <person name="La Ragione R."/>
            <person name="Hildebrand F."/>
            <person name="Pallen M.J."/>
        </authorList>
    </citation>
    <scope>NUCLEOTIDE SEQUENCE</scope>
    <source>
        <strain evidence="1">ChiHjej13B12-14962</strain>
    </source>
</reference>
<accession>A0A921K745</accession>
<dbReference type="Gene3D" id="3.20.20.30">
    <property type="entry name" value="Luciferase-like domain"/>
    <property type="match status" value="1"/>
</dbReference>
<dbReference type="AlphaFoldDB" id="A0A921K745"/>
<gene>
    <name evidence="1" type="ORF">K8V32_03010</name>
</gene>
<sequence length="97" mass="10641">RHLRTRVAMLAERNLRKNGESISADALSDQELLRYTNTYFGTVDEVAEQLAGDQAANASTEVSFQVHSLDPGHEITMRSIELLGTRVAPALGWSVEG</sequence>